<comment type="cofactor">
    <cofactor evidence="1 17">
        <name>Mn(2+)</name>
        <dbReference type="ChEBI" id="CHEBI:29035"/>
    </cofactor>
</comment>
<comment type="cofactor">
    <cofactor evidence="2 17">
        <name>Mg(2+)</name>
        <dbReference type="ChEBI" id="CHEBI:18420"/>
    </cofactor>
</comment>
<evidence type="ECO:0000256" key="12">
    <source>
        <dbReference type="ARBA" id="ARBA00022842"/>
    </source>
</evidence>
<gene>
    <name evidence="17 19" type="primary">dnaQ</name>
    <name evidence="19" type="ORF">PBT88_00070</name>
</gene>
<protein>
    <recommendedName>
        <fullName evidence="4 17">DNA polymerase III subunit epsilon</fullName>
        <ecNumber evidence="3 17">2.7.7.7</ecNumber>
    </recommendedName>
</protein>
<dbReference type="GO" id="GO:0003887">
    <property type="term" value="F:DNA-directed DNA polymerase activity"/>
    <property type="evidence" value="ECO:0007669"/>
    <property type="project" value="UniProtKB-EC"/>
</dbReference>
<name>A0ABY7NQ41_9SPHN</name>
<dbReference type="NCBIfam" id="TIGR00573">
    <property type="entry name" value="dnaq"/>
    <property type="match status" value="1"/>
</dbReference>
<keyword evidence="10 17" id="KW-0378">Hydrolase</keyword>
<dbReference type="InterPro" id="IPR006054">
    <property type="entry name" value="DnaQ"/>
</dbReference>
<evidence type="ECO:0000256" key="13">
    <source>
        <dbReference type="ARBA" id="ARBA00022932"/>
    </source>
</evidence>
<dbReference type="RefSeq" id="WP_270077233.1">
    <property type="nucleotide sequence ID" value="NZ_CP115174.1"/>
</dbReference>
<evidence type="ECO:0000256" key="10">
    <source>
        <dbReference type="ARBA" id="ARBA00022801"/>
    </source>
</evidence>
<dbReference type="InterPro" id="IPR006309">
    <property type="entry name" value="DnaQ_proteo"/>
</dbReference>
<evidence type="ECO:0000256" key="15">
    <source>
        <dbReference type="ARBA" id="ARBA00025483"/>
    </source>
</evidence>
<keyword evidence="12 17" id="KW-0460">Magnesium</keyword>
<dbReference type="PANTHER" id="PTHR30231:SF41">
    <property type="entry name" value="DNA POLYMERASE III SUBUNIT EPSILON"/>
    <property type="match status" value="1"/>
</dbReference>
<evidence type="ECO:0000256" key="1">
    <source>
        <dbReference type="ARBA" id="ARBA00001936"/>
    </source>
</evidence>
<proteinExistence type="predicted"/>
<dbReference type="NCBIfam" id="NF004316">
    <property type="entry name" value="PRK05711.1"/>
    <property type="match status" value="1"/>
</dbReference>
<dbReference type="PANTHER" id="PTHR30231">
    <property type="entry name" value="DNA POLYMERASE III SUBUNIT EPSILON"/>
    <property type="match status" value="1"/>
</dbReference>
<evidence type="ECO:0000313" key="20">
    <source>
        <dbReference type="Proteomes" id="UP001210865"/>
    </source>
</evidence>
<keyword evidence="13 17" id="KW-0239">DNA-directed DNA polymerase</keyword>
<dbReference type="Pfam" id="PF00929">
    <property type="entry name" value="RNase_T"/>
    <property type="match status" value="1"/>
</dbReference>
<evidence type="ECO:0000256" key="5">
    <source>
        <dbReference type="ARBA" id="ARBA00022679"/>
    </source>
</evidence>
<evidence type="ECO:0000256" key="17">
    <source>
        <dbReference type="RuleBase" id="RU364087"/>
    </source>
</evidence>
<dbReference type="Proteomes" id="UP001210865">
    <property type="component" value="Chromosome"/>
</dbReference>
<evidence type="ECO:0000256" key="6">
    <source>
        <dbReference type="ARBA" id="ARBA00022695"/>
    </source>
</evidence>
<accession>A0ABY7NQ41</accession>
<keyword evidence="14 17" id="KW-0464">Manganese</keyword>
<comment type="function">
    <text evidence="15 17">DNA polymerase III is a complex, multichain enzyme responsible for most of the replicative synthesis in bacteria. The epsilon subunit contain the editing function and is a proofreading 3'-5' exonuclease.</text>
</comment>
<dbReference type="SMART" id="SM00479">
    <property type="entry name" value="EXOIII"/>
    <property type="match status" value="1"/>
</dbReference>
<comment type="subunit">
    <text evidence="17">DNA polymerase III contains a core (composed of alpha, epsilon and theta chains) that associates with a tau subunit. This core dimerizes to form the POLIII' complex. PolIII' associates with the gamma complex (composed of gamma, delta, delta', psi and chi chains) and with the beta chain to form the complete DNA polymerase III complex.</text>
</comment>
<dbReference type="InterPro" id="IPR036397">
    <property type="entry name" value="RNaseH_sf"/>
</dbReference>
<keyword evidence="8 17" id="KW-0540">Nuclease</keyword>
<evidence type="ECO:0000256" key="11">
    <source>
        <dbReference type="ARBA" id="ARBA00022839"/>
    </source>
</evidence>
<evidence type="ECO:0000256" key="3">
    <source>
        <dbReference type="ARBA" id="ARBA00012417"/>
    </source>
</evidence>
<keyword evidence="7 17" id="KW-0235">DNA replication</keyword>
<evidence type="ECO:0000256" key="9">
    <source>
        <dbReference type="ARBA" id="ARBA00022723"/>
    </source>
</evidence>
<dbReference type="Gene3D" id="3.30.420.10">
    <property type="entry name" value="Ribonuclease H-like superfamily/Ribonuclease H"/>
    <property type="match status" value="1"/>
</dbReference>
<keyword evidence="5 17" id="KW-0808">Transferase</keyword>
<dbReference type="SUPFAM" id="SSF53098">
    <property type="entry name" value="Ribonuclease H-like"/>
    <property type="match status" value="1"/>
</dbReference>
<evidence type="ECO:0000313" key="19">
    <source>
        <dbReference type="EMBL" id="WBO22591.1"/>
    </source>
</evidence>
<dbReference type="EC" id="2.7.7.7" evidence="3 17"/>
<dbReference type="EMBL" id="CP115174">
    <property type="protein sequence ID" value="WBO22591.1"/>
    <property type="molecule type" value="Genomic_DNA"/>
</dbReference>
<organism evidence="19 20">
    <name type="scientific">Sphingomonas abietis</name>
    <dbReference type="NCBI Taxonomy" id="3012344"/>
    <lineage>
        <taxon>Bacteria</taxon>
        <taxon>Pseudomonadati</taxon>
        <taxon>Pseudomonadota</taxon>
        <taxon>Alphaproteobacteria</taxon>
        <taxon>Sphingomonadales</taxon>
        <taxon>Sphingomonadaceae</taxon>
        <taxon>Sphingomonas</taxon>
    </lineage>
</organism>
<evidence type="ECO:0000256" key="16">
    <source>
        <dbReference type="ARBA" id="ARBA00049244"/>
    </source>
</evidence>
<keyword evidence="6 17" id="KW-0548">Nucleotidyltransferase</keyword>
<evidence type="ECO:0000256" key="2">
    <source>
        <dbReference type="ARBA" id="ARBA00001946"/>
    </source>
</evidence>
<keyword evidence="20" id="KW-1185">Reference proteome</keyword>
<keyword evidence="11 17" id="KW-0269">Exonuclease</keyword>
<sequence length="243" mass="26283">MREIVFDTETTGLSPSNGDRLVEIGCIELVNKVETGATYHAYFHPDRDMPMEAERVHGLSITFLSDKPRFHETVEDLLAFLGDSPLIAHNASFDFGFLNAEMTRCERPIVSLDRMIDTLAIARTRHPGAKHSLDALCTRYGIDRSHRVKHGALLDAQLLAQLYVELTGGRQIGLGLADSAATSAVPTIVAGSDAAPIARAVRAPRPHAANSVEIERHKAFVATLMNPVWASIGPAVDVPGGQA</sequence>
<dbReference type="NCBIfam" id="TIGR01406">
    <property type="entry name" value="dnaQ_proteo"/>
    <property type="match status" value="1"/>
</dbReference>
<dbReference type="InterPro" id="IPR012337">
    <property type="entry name" value="RNaseH-like_sf"/>
</dbReference>
<evidence type="ECO:0000256" key="7">
    <source>
        <dbReference type="ARBA" id="ARBA00022705"/>
    </source>
</evidence>
<keyword evidence="9 17" id="KW-0479">Metal-binding</keyword>
<dbReference type="InterPro" id="IPR013520">
    <property type="entry name" value="Ribonucl_H"/>
</dbReference>
<feature type="domain" description="Exonuclease" evidence="18">
    <location>
        <begin position="2"/>
        <end position="172"/>
    </location>
</feature>
<evidence type="ECO:0000256" key="4">
    <source>
        <dbReference type="ARBA" id="ARBA00020352"/>
    </source>
</evidence>
<dbReference type="CDD" id="cd06131">
    <property type="entry name" value="DNA_pol_III_epsilon_Ecoli_like"/>
    <property type="match status" value="1"/>
</dbReference>
<reference evidence="19 20" key="1">
    <citation type="submission" date="2022-12" db="EMBL/GenBank/DDBJ databases">
        <title>Sphingomonas abieness sp. nov., an endophytic bacterium isolated from Abies koreana.</title>
        <authorList>
            <person name="Jiang L."/>
            <person name="Lee J."/>
        </authorList>
    </citation>
    <scope>NUCLEOTIDE SEQUENCE [LARGE SCALE GENOMIC DNA]</scope>
    <source>
        <strain evidence="20">PAMB 00755</strain>
    </source>
</reference>
<evidence type="ECO:0000259" key="18">
    <source>
        <dbReference type="SMART" id="SM00479"/>
    </source>
</evidence>
<evidence type="ECO:0000256" key="8">
    <source>
        <dbReference type="ARBA" id="ARBA00022722"/>
    </source>
</evidence>
<evidence type="ECO:0000256" key="14">
    <source>
        <dbReference type="ARBA" id="ARBA00023211"/>
    </source>
</evidence>
<comment type="catalytic activity">
    <reaction evidence="16 17">
        <text>DNA(n) + a 2'-deoxyribonucleoside 5'-triphosphate = DNA(n+1) + diphosphate</text>
        <dbReference type="Rhea" id="RHEA:22508"/>
        <dbReference type="Rhea" id="RHEA-COMP:17339"/>
        <dbReference type="Rhea" id="RHEA-COMP:17340"/>
        <dbReference type="ChEBI" id="CHEBI:33019"/>
        <dbReference type="ChEBI" id="CHEBI:61560"/>
        <dbReference type="ChEBI" id="CHEBI:173112"/>
        <dbReference type="EC" id="2.7.7.7"/>
    </reaction>
</comment>